<accession>A0ABQ1Q712</accession>
<dbReference type="PIRSF" id="PIRSF000538">
    <property type="entry name" value="GlpK"/>
    <property type="match status" value="1"/>
</dbReference>
<dbReference type="CDD" id="cd07770">
    <property type="entry name" value="ASKHA_NBD_FGGY_GntK"/>
    <property type="match status" value="1"/>
</dbReference>
<keyword evidence="2" id="KW-0808">Transferase</keyword>
<dbReference type="GO" id="GO:0016301">
    <property type="term" value="F:kinase activity"/>
    <property type="evidence" value="ECO:0007669"/>
    <property type="project" value="UniProtKB-KW"/>
</dbReference>
<evidence type="ECO:0000313" key="6">
    <source>
        <dbReference type="EMBL" id="GGD15672.1"/>
    </source>
</evidence>
<reference evidence="7" key="1">
    <citation type="journal article" date="2019" name="Int. J. Syst. Evol. Microbiol.">
        <title>The Global Catalogue of Microorganisms (GCM) 10K type strain sequencing project: providing services to taxonomists for standard genome sequencing and annotation.</title>
        <authorList>
            <consortium name="The Broad Institute Genomics Platform"/>
            <consortium name="The Broad Institute Genome Sequencing Center for Infectious Disease"/>
            <person name="Wu L."/>
            <person name="Ma J."/>
        </authorList>
    </citation>
    <scope>NUCLEOTIDE SEQUENCE [LARGE SCALE GENOMIC DNA]</scope>
    <source>
        <strain evidence="7">CGMCC 1.15353</strain>
    </source>
</reference>
<dbReference type="PROSITE" id="PS00933">
    <property type="entry name" value="FGGY_KINASES_1"/>
    <property type="match status" value="1"/>
</dbReference>
<protein>
    <submittedName>
        <fullName evidence="6">Gluconate kinase</fullName>
    </submittedName>
</protein>
<comment type="caution">
    <text evidence="6">The sequence shown here is derived from an EMBL/GenBank/DDBJ whole genome shotgun (WGS) entry which is preliminary data.</text>
</comment>
<dbReference type="InterPro" id="IPR043129">
    <property type="entry name" value="ATPase_NBD"/>
</dbReference>
<evidence type="ECO:0000313" key="7">
    <source>
        <dbReference type="Proteomes" id="UP000642571"/>
    </source>
</evidence>
<dbReference type="InterPro" id="IPR018484">
    <property type="entry name" value="FGGY_N"/>
</dbReference>
<evidence type="ECO:0000256" key="2">
    <source>
        <dbReference type="ARBA" id="ARBA00022679"/>
    </source>
</evidence>
<keyword evidence="7" id="KW-1185">Reference proteome</keyword>
<feature type="domain" description="Carbohydrate kinase FGGY N-terminal" evidence="4">
    <location>
        <begin position="3"/>
        <end position="245"/>
    </location>
</feature>
<dbReference type="Proteomes" id="UP000642571">
    <property type="component" value="Unassembled WGS sequence"/>
</dbReference>
<evidence type="ECO:0000256" key="3">
    <source>
        <dbReference type="ARBA" id="ARBA00022777"/>
    </source>
</evidence>
<dbReference type="InterPro" id="IPR000577">
    <property type="entry name" value="Carb_kinase_FGGY"/>
</dbReference>
<gene>
    <name evidence="6" type="ORF">GCM10011389_24230</name>
</gene>
<sequence length="496" mass="54935">MKYIIGLDIGTTSTKTVVFNRNGHVLSEHEEGYDLLHSAPDYAEQDGDAINRAAMDSVRSAMDKGSIKKEDVIGVGLSSAMHSLLCVDEQGQAISPSITWADRRSVKESEYLKENHSTTYLRTGTPLHPMSPLSKLIWMKNHHYEPYQMAHKYISIKEYVLYKWFGEFVVDYSVAASSGMYDIHKQDWDETSLKLAGISRDQLSKVVPATHEMKGLSKEASEYMGLASSTPFIIGGSDGPLANLGIGAIKPGETAVTIGTSGAIRQFTSAPAVDEKQGVFCYSFTEDLWITGGPTNNGGIVLNWLKDLFSHEGYSLSFEQLNQMAARVSTGSDGLLFLPYLNGERAPFWDASAKANFIGLRSTHGKEHMVRAGMEGVIFSIYHIAHELERLGHSHDSLYASGGFARSALWTQMLADVFGKHVHIPKSHQSSAWGAAWTALYSLGEVPSLHSIKTSIPMSETIEPNKEHHQTYQQMFQVYKELYPSLMNQLKQLQSI</sequence>
<dbReference type="Gene3D" id="3.30.420.40">
    <property type="match status" value="2"/>
</dbReference>
<dbReference type="Pfam" id="PF02782">
    <property type="entry name" value="FGGY_C"/>
    <property type="match status" value="1"/>
</dbReference>
<feature type="domain" description="Carbohydrate kinase FGGY C-terminal" evidence="5">
    <location>
        <begin position="255"/>
        <end position="442"/>
    </location>
</feature>
<name>A0ABQ1Q712_9BACI</name>
<dbReference type="InterPro" id="IPR018483">
    <property type="entry name" value="Carb_kinase_FGGY_CS"/>
</dbReference>
<dbReference type="SUPFAM" id="SSF53067">
    <property type="entry name" value="Actin-like ATPase domain"/>
    <property type="match status" value="2"/>
</dbReference>
<evidence type="ECO:0000259" key="4">
    <source>
        <dbReference type="Pfam" id="PF00370"/>
    </source>
</evidence>
<dbReference type="PANTHER" id="PTHR43095">
    <property type="entry name" value="SUGAR KINASE"/>
    <property type="match status" value="1"/>
</dbReference>
<keyword evidence="3 6" id="KW-0418">Kinase</keyword>
<evidence type="ECO:0000256" key="1">
    <source>
        <dbReference type="ARBA" id="ARBA00009156"/>
    </source>
</evidence>
<dbReference type="InterPro" id="IPR018485">
    <property type="entry name" value="FGGY_C"/>
</dbReference>
<comment type="similarity">
    <text evidence="1">Belongs to the FGGY kinase family.</text>
</comment>
<dbReference type="RefSeq" id="WP_188654094.1">
    <property type="nucleotide sequence ID" value="NZ_BMIN01000010.1"/>
</dbReference>
<proteinExistence type="inferred from homology"/>
<dbReference type="Pfam" id="PF00370">
    <property type="entry name" value="FGGY_N"/>
    <property type="match status" value="1"/>
</dbReference>
<dbReference type="PANTHER" id="PTHR43095:SF2">
    <property type="entry name" value="GLUCONOKINASE"/>
    <property type="match status" value="1"/>
</dbReference>
<evidence type="ECO:0000259" key="5">
    <source>
        <dbReference type="Pfam" id="PF02782"/>
    </source>
</evidence>
<dbReference type="InterPro" id="IPR050406">
    <property type="entry name" value="FGGY_Carb_Kinase"/>
</dbReference>
<dbReference type="EMBL" id="BMIN01000010">
    <property type="protein sequence ID" value="GGD15672.1"/>
    <property type="molecule type" value="Genomic_DNA"/>
</dbReference>
<organism evidence="6 7">
    <name type="scientific">Pontibacillus salipaludis</name>
    <dbReference type="NCBI Taxonomy" id="1697394"/>
    <lineage>
        <taxon>Bacteria</taxon>
        <taxon>Bacillati</taxon>
        <taxon>Bacillota</taxon>
        <taxon>Bacilli</taxon>
        <taxon>Bacillales</taxon>
        <taxon>Bacillaceae</taxon>
        <taxon>Pontibacillus</taxon>
    </lineage>
</organism>